<evidence type="ECO:0000256" key="1">
    <source>
        <dbReference type="ARBA" id="ARBA00004141"/>
    </source>
</evidence>
<evidence type="ECO:0000256" key="4">
    <source>
        <dbReference type="ARBA" id="ARBA00022989"/>
    </source>
</evidence>
<evidence type="ECO:0000313" key="8">
    <source>
        <dbReference type="EMBL" id="ARU02395.1"/>
    </source>
</evidence>
<accession>A0A1Y0EFL5</accession>
<proteinExistence type="predicted"/>
<feature type="transmembrane region" description="Helical" evidence="6">
    <location>
        <begin position="322"/>
        <end position="342"/>
    </location>
</feature>
<dbReference type="RefSeq" id="WP_237331815.1">
    <property type="nucleotide sequence ID" value="NZ_CP021431.1"/>
</dbReference>
<dbReference type="InterPro" id="IPR020846">
    <property type="entry name" value="MFS_dom"/>
</dbReference>
<gene>
    <name evidence="8" type="primary">emrB</name>
    <name evidence="8" type="ORF">LOKVESSMR4R_03112</name>
</gene>
<feature type="transmembrane region" description="Helical" evidence="6">
    <location>
        <begin position="490"/>
        <end position="515"/>
    </location>
</feature>
<feature type="transmembrane region" description="Helical" evidence="6">
    <location>
        <begin position="527"/>
        <end position="545"/>
    </location>
</feature>
<feature type="transmembrane region" description="Helical" evidence="6">
    <location>
        <begin position="557"/>
        <end position="576"/>
    </location>
</feature>
<dbReference type="PROSITE" id="PS50850">
    <property type="entry name" value="MFS"/>
    <property type="match status" value="1"/>
</dbReference>
<dbReference type="InterPro" id="IPR011701">
    <property type="entry name" value="MFS"/>
</dbReference>
<dbReference type="Gene3D" id="1.20.1250.20">
    <property type="entry name" value="MFS general substrate transporter like domains"/>
    <property type="match status" value="1"/>
</dbReference>
<keyword evidence="2" id="KW-0813">Transport</keyword>
<protein>
    <submittedName>
        <fullName evidence="8">Multidrug resistance protein B</fullName>
    </submittedName>
</protein>
<keyword evidence="5 6" id="KW-0472">Membrane</keyword>
<keyword evidence="4 6" id="KW-1133">Transmembrane helix</keyword>
<dbReference type="Pfam" id="PF07690">
    <property type="entry name" value="MFS_1"/>
    <property type="match status" value="1"/>
</dbReference>
<dbReference type="PANTHER" id="PTHR23506:SF23">
    <property type="entry name" value="GH10249P"/>
    <property type="match status" value="1"/>
</dbReference>
<reference evidence="8 9" key="1">
    <citation type="submission" date="2017-05" db="EMBL/GenBank/DDBJ databases">
        <title>Genome Sequence of Loktanella vestfoldensis Strain SMR4r Isolated from a Culture of the Diatom Skeletonema marinoi.</title>
        <authorList>
            <person name="Topel M."/>
            <person name="Pinder M.I.M."/>
            <person name="Johansson O.N."/>
            <person name="Kourtchenko O."/>
            <person name="Godhe A."/>
            <person name="Clarke A.K."/>
        </authorList>
    </citation>
    <scope>NUCLEOTIDE SEQUENCE [LARGE SCALE GENOMIC DNA]</scope>
    <source>
        <strain evidence="8 9">SMR4r</strain>
    </source>
</reference>
<dbReference type="InterPro" id="IPR036259">
    <property type="entry name" value="MFS_trans_sf"/>
</dbReference>
<feature type="transmembrane region" description="Helical" evidence="6">
    <location>
        <begin position="354"/>
        <end position="373"/>
    </location>
</feature>
<feature type="transmembrane region" description="Helical" evidence="6">
    <location>
        <begin position="414"/>
        <end position="437"/>
    </location>
</feature>
<dbReference type="Proteomes" id="UP000195273">
    <property type="component" value="Chromosome"/>
</dbReference>
<name>A0A1Y0EFL5_9RHOB</name>
<keyword evidence="3 6" id="KW-0812">Transmembrane</keyword>
<evidence type="ECO:0000256" key="3">
    <source>
        <dbReference type="ARBA" id="ARBA00022692"/>
    </source>
</evidence>
<feature type="transmembrane region" description="Helical" evidence="6">
    <location>
        <begin position="177"/>
        <end position="198"/>
    </location>
</feature>
<organism evidence="8 9">
    <name type="scientific">Yoonia vestfoldensis</name>
    <dbReference type="NCBI Taxonomy" id="245188"/>
    <lineage>
        <taxon>Bacteria</taxon>
        <taxon>Pseudomonadati</taxon>
        <taxon>Pseudomonadota</taxon>
        <taxon>Alphaproteobacteria</taxon>
        <taxon>Rhodobacterales</taxon>
        <taxon>Paracoccaceae</taxon>
        <taxon>Yoonia</taxon>
    </lineage>
</organism>
<evidence type="ECO:0000256" key="5">
    <source>
        <dbReference type="ARBA" id="ARBA00023136"/>
    </source>
</evidence>
<keyword evidence="9" id="KW-1185">Reference proteome</keyword>
<dbReference type="AlphaFoldDB" id="A0A1Y0EFL5"/>
<feature type="transmembrane region" description="Helical" evidence="6">
    <location>
        <begin position="443"/>
        <end position="462"/>
    </location>
</feature>
<feature type="transmembrane region" description="Helical" evidence="6">
    <location>
        <begin position="582"/>
        <end position="608"/>
    </location>
</feature>
<evidence type="ECO:0000313" key="9">
    <source>
        <dbReference type="Proteomes" id="UP000195273"/>
    </source>
</evidence>
<dbReference type="KEGG" id="lvs:LOKVESSMR4R_03112"/>
<dbReference type="GO" id="GO:0022857">
    <property type="term" value="F:transmembrane transporter activity"/>
    <property type="evidence" value="ECO:0007669"/>
    <property type="project" value="InterPro"/>
</dbReference>
<sequence>MTGNSKSSGLEAYFSGRLYLATAAAMLLAAALSIIYTATEFKSHLRPLLAAKAETIVQKIGGDIEYALEVGVPFNELRGVDALLEALDRQHPEVGDLQVAAGPPPVADRVAEAGDPEQSFVARAADMVDVLTGVAGDSAPFFREIRGADGAVVGHAMARIDEAFVLEQMQELFFDSLVILVAVALIALEVVVVISASLTTRPLQRLDQAVSTRASGDLGQYQLVRGTGEVARFIAFLNSANAELRDRVRSLVAQASETVRAKLRELQAFHALERTAPRREGTIIDARLPLFVFSVAEELQKSFLPLFVSEYHRATDLFARDIMVGLPISCFMFVIAFITPFAGKLVDRFGSRRLFMAGLVPAIGGYVMCYVANSGNDIVIARSVTAVGYAIIVISSQSYIAAVLTKENRARGMAIFVGVLMAGTMCGTAIGAILADWLGYKPVFLVSILLALVAGMLGYAMLGADVDAPAAQGADKKSGGIGSLMRNSNFVMIVLFCAIPAKIILTGFLYLFVPIYLAGLEASQSEIGRIMMVYSLIIIPISPLAARFADRLGNSQWVVICATILSGIVLIGLYQSESVARVLLVVLALGIVHAFIKAPLIVAAMDAAEKSADVTRTSALSVLRTSERIGSVVGPVLVAAMMVVFTHEMTAVLLGFAIALVGLVNAAIVLSTRNQILPGAKLDA</sequence>
<evidence type="ECO:0000256" key="6">
    <source>
        <dbReference type="SAM" id="Phobius"/>
    </source>
</evidence>
<feature type="domain" description="Major facilitator superfamily (MFS) profile" evidence="7">
    <location>
        <begin position="282"/>
        <end position="674"/>
    </location>
</feature>
<dbReference type="CDD" id="cd17325">
    <property type="entry name" value="MFS_MdtG_SLC18_like"/>
    <property type="match status" value="1"/>
</dbReference>
<evidence type="ECO:0000259" key="7">
    <source>
        <dbReference type="PROSITE" id="PS50850"/>
    </source>
</evidence>
<dbReference type="GO" id="GO:0016020">
    <property type="term" value="C:membrane"/>
    <property type="evidence" value="ECO:0007669"/>
    <property type="project" value="UniProtKB-SubCell"/>
</dbReference>
<feature type="transmembrane region" description="Helical" evidence="6">
    <location>
        <begin position="18"/>
        <end position="38"/>
    </location>
</feature>
<dbReference type="SUPFAM" id="SSF103473">
    <property type="entry name" value="MFS general substrate transporter"/>
    <property type="match status" value="1"/>
</dbReference>
<feature type="transmembrane region" description="Helical" evidence="6">
    <location>
        <begin position="651"/>
        <end position="671"/>
    </location>
</feature>
<comment type="subcellular location">
    <subcellularLocation>
        <location evidence="1">Membrane</location>
        <topology evidence="1">Multi-pass membrane protein</topology>
    </subcellularLocation>
</comment>
<dbReference type="InterPro" id="IPR050930">
    <property type="entry name" value="MFS_Vesicular_Transporter"/>
</dbReference>
<dbReference type="PANTHER" id="PTHR23506">
    <property type="entry name" value="GH10249P"/>
    <property type="match status" value="1"/>
</dbReference>
<evidence type="ECO:0000256" key="2">
    <source>
        <dbReference type="ARBA" id="ARBA00022448"/>
    </source>
</evidence>
<feature type="transmembrane region" description="Helical" evidence="6">
    <location>
        <begin position="379"/>
        <end position="402"/>
    </location>
</feature>
<dbReference type="EMBL" id="CP021431">
    <property type="protein sequence ID" value="ARU02395.1"/>
    <property type="molecule type" value="Genomic_DNA"/>
</dbReference>